<name>A0A1L5NJI1_9HYPH</name>
<gene>
    <name evidence="1" type="ORF">IE4872_CH02458</name>
</gene>
<organism evidence="1 2">
    <name type="scientific">Rhizobium gallicum</name>
    <dbReference type="NCBI Taxonomy" id="56730"/>
    <lineage>
        <taxon>Bacteria</taxon>
        <taxon>Pseudomonadati</taxon>
        <taxon>Pseudomonadota</taxon>
        <taxon>Alphaproteobacteria</taxon>
        <taxon>Hyphomicrobiales</taxon>
        <taxon>Rhizobiaceae</taxon>
        <taxon>Rhizobium/Agrobacterium group</taxon>
        <taxon>Rhizobium</taxon>
    </lineage>
</organism>
<dbReference type="AlphaFoldDB" id="A0A1L5NJI1"/>
<reference evidence="1 2" key="1">
    <citation type="submission" date="2016-09" db="EMBL/GenBank/DDBJ databases">
        <title>The complete genome sequences of Rhizobium gallicum, symbiovars gallicum and phaseoli, symbionts associated to common bean (Phaseolus vulgaris).</title>
        <authorList>
            <person name="Bustos P."/>
            <person name="Santamaria R.I."/>
            <person name="Perez-Carrascal O.M."/>
            <person name="Juarez S."/>
            <person name="Lozano L."/>
            <person name="Martinez-Flores I."/>
            <person name="Martinez-Romero E."/>
            <person name="Cevallos M."/>
            <person name="Romero D."/>
            <person name="Davila G."/>
            <person name="Gonzalez V."/>
        </authorList>
    </citation>
    <scope>NUCLEOTIDE SEQUENCE [LARGE SCALE GENOMIC DNA]</scope>
    <source>
        <strain evidence="1 2">IE4872</strain>
    </source>
</reference>
<sequence>MFDVVQRSFGHENSLALDFSSLEPLPPSVIKRVISEGEDEIHDVAEAFGYKAS</sequence>
<dbReference type="Proteomes" id="UP000184749">
    <property type="component" value="Chromosome"/>
</dbReference>
<dbReference type="EMBL" id="CP017101">
    <property type="protein sequence ID" value="APO68070.1"/>
    <property type="molecule type" value="Genomic_DNA"/>
</dbReference>
<protein>
    <submittedName>
        <fullName evidence="1">Uncharacterized protein</fullName>
    </submittedName>
</protein>
<proteinExistence type="predicted"/>
<evidence type="ECO:0000313" key="1">
    <source>
        <dbReference type="EMBL" id="APO68070.1"/>
    </source>
</evidence>
<evidence type="ECO:0000313" key="2">
    <source>
        <dbReference type="Proteomes" id="UP000184749"/>
    </source>
</evidence>
<accession>A0A1L5NJI1</accession>